<proteinExistence type="predicted"/>
<organism evidence="2 3">
    <name type="scientific">Paeniglutamicibacter psychrophenolicus</name>
    <dbReference type="NCBI Taxonomy" id="257454"/>
    <lineage>
        <taxon>Bacteria</taxon>
        <taxon>Bacillati</taxon>
        <taxon>Actinomycetota</taxon>
        <taxon>Actinomycetes</taxon>
        <taxon>Micrococcales</taxon>
        <taxon>Micrococcaceae</taxon>
        <taxon>Paeniglutamicibacter</taxon>
    </lineage>
</organism>
<protein>
    <submittedName>
        <fullName evidence="2">Phosphoglycerate mutase</fullName>
        <ecNumber evidence="2">5.4.2.12</ecNumber>
    </submittedName>
</protein>
<dbReference type="PANTHER" id="PTHR36113:SF6">
    <property type="entry name" value="FOSFOMYCIN RESISTANCE PROTEIN FOSX"/>
    <property type="match status" value="1"/>
</dbReference>
<name>A0ABS4WEK7_9MICC</name>
<evidence type="ECO:0000313" key="2">
    <source>
        <dbReference type="EMBL" id="MBP2374645.1"/>
    </source>
</evidence>
<evidence type="ECO:0000259" key="1">
    <source>
        <dbReference type="PROSITE" id="PS51819"/>
    </source>
</evidence>
<reference evidence="2 3" key="1">
    <citation type="submission" date="2021-03" db="EMBL/GenBank/DDBJ databases">
        <title>Sequencing the genomes of 1000 actinobacteria strains.</title>
        <authorList>
            <person name="Klenk H.-P."/>
        </authorList>
    </citation>
    <scope>NUCLEOTIDE SEQUENCE [LARGE SCALE GENOMIC DNA]</scope>
    <source>
        <strain evidence="2 3">DSM 15454</strain>
    </source>
</reference>
<comment type="caution">
    <text evidence="2">The sequence shown here is derived from an EMBL/GenBank/DDBJ whole genome shotgun (WGS) entry which is preliminary data.</text>
</comment>
<dbReference type="InterPro" id="IPR037523">
    <property type="entry name" value="VOC_core"/>
</dbReference>
<dbReference type="PROSITE" id="PS51819">
    <property type="entry name" value="VOC"/>
    <property type="match status" value="1"/>
</dbReference>
<keyword evidence="3" id="KW-1185">Reference proteome</keyword>
<dbReference type="SUPFAM" id="SSF54593">
    <property type="entry name" value="Glyoxalase/Bleomycin resistance protein/Dihydroxybiphenyl dioxygenase"/>
    <property type="match status" value="1"/>
</dbReference>
<feature type="domain" description="VOC" evidence="1">
    <location>
        <begin position="7"/>
        <end position="132"/>
    </location>
</feature>
<dbReference type="Gene3D" id="3.10.180.10">
    <property type="entry name" value="2,3-Dihydroxybiphenyl 1,2-Dioxygenase, domain 1"/>
    <property type="match status" value="1"/>
</dbReference>
<dbReference type="Pfam" id="PF13669">
    <property type="entry name" value="Glyoxalase_4"/>
    <property type="match status" value="1"/>
</dbReference>
<dbReference type="InterPro" id="IPR029068">
    <property type="entry name" value="Glyas_Bleomycin-R_OHBP_Dase"/>
</dbReference>
<dbReference type="Proteomes" id="UP000766570">
    <property type="component" value="Unassembled WGS sequence"/>
</dbReference>
<accession>A0ABS4WEK7</accession>
<dbReference type="EMBL" id="JAGIOE010000001">
    <property type="protein sequence ID" value="MBP2374645.1"/>
    <property type="molecule type" value="Genomic_DNA"/>
</dbReference>
<dbReference type="GO" id="GO:0004619">
    <property type="term" value="F:phosphoglycerate mutase activity"/>
    <property type="evidence" value="ECO:0007669"/>
    <property type="project" value="UniProtKB-EC"/>
</dbReference>
<dbReference type="InterPro" id="IPR051332">
    <property type="entry name" value="Fosfomycin_Res_Enzymes"/>
</dbReference>
<gene>
    <name evidence="2" type="ORF">JOF46_002557</name>
</gene>
<dbReference type="PANTHER" id="PTHR36113">
    <property type="entry name" value="LYASE, PUTATIVE-RELATED-RELATED"/>
    <property type="match status" value="1"/>
</dbReference>
<evidence type="ECO:0000313" key="3">
    <source>
        <dbReference type="Proteomes" id="UP000766570"/>
    </source>
</evidence>
<dbReference type="EC" id="5.4.2.12" evidence="2"/>
<dbReference type="RefSeq" id="WP_245348118.1">
    <property type="nucleotide sequence ID" value="NZ_BAAAMI010000017.1"/>
</dbReference>
<sequence length="145" mass="15534">MAPRSGRLHHTEIWVRDLAASRATLGWLFQELGYTPGDSWKDGTSYVGAHDYIVLESGPDVLEEPHRRKVPGVNHLAFATGSRSRVDELTSQALSRGFALLFAQAHPHAGGPAHYASYLEDPAGFEIELVADAPGADGTGSDPAS</sequence>
<keyword evidence="2" id="KW-0413">Isomerase</keyword>